<evidence type="ECO:0000313" key="9">
    <source>
        <dbReference type="RefSeq" id="XP_044773478.1"/>
    </source>
</evidence>
<dbReference type="KEGG" id="nsu:123325509"/>
<comment type="subcellular location">
    <subcellularLocation>
        <location evidence="1">Nucleus</location>
    </subcellularLocation>
</comment>
<comment type="function">
    <text evidence="4">Prothymosin alpha may mediate immune function by conferring resistance to certain opportunistic infections.</text>
</comment>
<accession>A0A8M1MLE9</accession>
<evidence type="ECO:0000256" key="5">
    <source>
        <dbReference type="ARBA" id="ARBA00038744"/>
    </source>
</evidence>
<dbReference type="PANTHER" id="PTHR22745:SF0">
    <property type="entry name" value="PROTHYMOSIN ALPHA"/>
    <property type="match status" value="1"/>
</dbReference>
<feature type="compositionally biased region" description="Basic and acidic residues" evidence="7">
    <location>
        <begin position="33"/>
        <end position="44"/>
    </location>
</feature>
<dbReference type="GO" id="GO:0043066">
    <property type="term" value="P:negative regulation of apoptotic process"/>
    <property type="evidence" value="ECO:0007669"/>
    <property type="project" value="TreeGrafter"/>
</dbReference>
<evidence type="ECO:0000256" key="7">
    <source>
        <dbReference type="SAM" id="MobiDB-lite"/>
    </source>
</evidence>
<keyword evidence="8" id="KW-1185">Reference proteome</keyword>
<proteinExistence type="inferred from homology"/>
<protein>
    <recommendedName>
        <fullName evidence="6">Prothymosin alpha</fullName>
    </recommendedName>
</protein>
<evidence type="ECO:0000256" key="2">
    <source>
        <dbReference type="ARBA" id="ARBA00008032"/>
    </source>
</evidence>
<keyword evidence="3" id="KW-0539">Nucleus</keyword>
<evidence type="ECO:0000256" key="4">
    <source>
        <dbReference type="ARBA" id="ARBA00037621"/>
    </source>
</evidence>
<organism evidence="8 9">
    <name type="scientific">Neomonachus schauinslandi</name>
    <name type="common">Hawaiian monk seal</name>
    <name type="synonym">Monachus schauinslandi</name>
    <dbReference type="NCBI Taxonomy" id="29088"/>
    <lineage>
        <taxon>Eukaryota</taxon>
        <taxon>Metazoa</taxon>
        <taxon>Chordata</taxon>
        <taxon>Craniata</taxon>
        <taxon>Vertebrata</taxon>
        <taxon>Euteleostomi</taxon>
        <taxon>Mammalia</taxon>
        <taxon>Eutheria</taxon>
        <taxon>Laurasiatheria</taxon>
        <taxon>Carnivora</taxon>
        <taxon>Caniformia</taxon>
        <taxon>Pinnipedia</taxon>
        <taxon>Phocidae</taxon>
        <taxon>Monachinae</taxon>
        <taxon>Monachini</taxon>
        <taxon>Neomonachus</taxon>
    </lineage>
</organism>
<sequence length="177" mass="19640">MVSFSSLNILIIADLKSLSKLQGQPEIAAVDTSSKDLKEKKEVVEEAEDGGDAPANRDTEIEEDGEQEADNEVEEEEDIGKEEKEGDGEEENGEDEEAEAAEDEEEEDADTKKQKTNEDDYTAKKEKLHLTKLNLFTLRLPSQTLNVVTLEDTARRPPHVGSATLQVTHALHQPKPE</sequence>
<feature type="region of interest" description="Disordered" evidence="7">
    <location>
        <begin position="20"/>
        <end position="124"/>
    </location>
</feature>
<feature type="compositionally biased region" description="Basic and acidic residues" evidence="7">
    <location>
        <begin position="110"/>
        <end position="124"/>
    </location>
</feature>
<comment type="subunit">
    <text evidence="5">Interacts with NUPR1; regulates apoptotic process.</text>
</comment>
<dbReference type="AlphaFoldDB" id="A0A8M1MLE9"/>
<evidence type="ECO:0000256" key="1">
    <source>
        <dbReference type="ARBA" id="ARBA00004123"/>
    </source>
</evidence>
<dbReference type="GO" id="GO:0042393">
    <property type="term" value="F:histone binding"/>
    <property type="evidence" value="ECO:0007669"/>
    <property type="project" value="TreeGrafter"/>
</dbReference>
<evidence type="ECO:0000256" key="3">
    <source>
        <dbReference type="ARBA" id="ARBA00023242"/>
    </source>
</evidence>
<dbReference type="RefSeq" id="XP_044773478.1">
    <property type="nucleotide sequence ID" value="XM_044917543.1"/>
</dbReference>
<dbReference type="PANTHER" id="PTHR22745">
    <property type="entry name" value="PROTHYMOSIN ALPHA"/>
    <property type="match status" value="1"/>
</dbReference>
<gene>
    <name evidence="9" type="primary">LOC123325509</name>
</gene>
<dbReference type="GeneID" id="123325509"/>
<dbReference type="InterPro" id="IPR004931">
    <property type="entry name" value="Pro/parathymosin"/>
</dbReference>
<dbReference type="Proteomes" id="UP000248481">
    <property type="component" value="Chromosome 8"/>
</dbReference>
<evidence type="ECO:0000256" key="6">
    <source>
        <dbReference type="ARBA" id="ARBA00040447"/>
    </source>
</evidence>
<name>A0A8M1MLE9_NEOSC</name>
<dbReference type="GO" id="GO:0005634">
    <property type="term" value="C:nucleus"/>
    <property type="evidence" value="ECO:0007669"/>
    <property type="project" value="UniProtKB-SubCell"/>
</dbReference>
<feature type="compositionally biased region" description="Acidic residues" evidence="7">
    <location>
        <begin position="60"/>
        <end position="109"/>
    </location>
</feature>
<comment type="similarity">
    <text evidence="2">Belongs to the pro/parathymosin family.</text>
</comment>
<reference evidence="9" key="1">
    <citation type="submission" date="2025-08" db="UniProtKB">
        <authorList>
            <consortium name="RefSeq"/>
        </authorList>
    </citation>
    <scope>IDENTIFICATION</scope>
    <source>
        <tissue evidence="9">Blood</tissue>
    </source>
</reference>
<evidence type="ECO:0000313" key="8">
    <source>
        <dbReference type="Proteomes" id="UP000248481"/>
    </source>
</evidence>
<dbReference type="GO" id="GO:0045944">
    <property type="term" value="P:positive regulation of transcription by RNA polymerase II"/>
    <property type="evidence" value="ECO:0007669"/>
    <property type="project" value="TreeGrafter"/>
</dbReference>
<dbReference type="Pfam" id="PF03247">
    <property type="entry name" value="Prothymosin"/>
    <property type="match status" value="1"/>
</dbReference>